<dbReference type="OrthoDB" id="4138492at2759"/>
<keyword evidence="1" id="KW-1133">Transmembrane helix</keyword>
<sequence length="550" mass="58468">MASLVEQIDAQIAAFFSSWNLYTTALAITLAGFVLYPLIFAEEPDTHPLLLARQARPSPVRQPKESAVYRSMEASHGYPLRSGLNVQDPGAPRWAAGRDGDVRDIWRSAVAGGQNGEKGLIMTVYGKGAPEEHAFDDISKDINVIGQHLRKSGNKVAIYLPNCIEYLSTILACGFYGLSPVLLPYNQPHGVIVDLIEKIGSDCLVAAAGSLPLDLLEKSKINHVTWVVEKTSRHMDWTAGKSSASLSVWHELVAQSSVSSELPKDDTKPGNLTQIWMTKQGTPGKITEFTQGNLVAATAALGVAVPQRQRLSSSDLILPADSFSQVYVLCQTFAALYSHSSLAINSVAGPGVDLTLASRSVSPTVIIASAETLAAIHHRETSAITNGMQRFALVSQSQAMSAGRMPTDTLLFKLLGPGSGGSGAAPGKLRLIFVAERTGTDAPALSSTMLSDLRIFTKARICYALTAPEVAGAVAQTNMYDYRMDTSPGHSHFGVPLASCEVKLVSAKDSDVDGSTPKGEIVVTGPSVTCGEAKLGVQGRIKEDCTLAYA</sequence>
<evidence type="ECO:0000313" key="4">
    <source>
        <dbReference type="Proteomes" id="UP000243723"/>
    </source>
</evidence>
<gene>
    <name evidence="3" type="ORF">B9Z65_1777</name>
</gene>
<comment type="caution">
    <text evidence="3">The sequence shown here is derived from an EMBL/GenBank/DDBJ whole genome shotgun (WGS) entry which is preliminary data.</text>
</comment>
<dbReference type="Gene3D" id="3.40.50.12780">
    <property type="entry name" value="N-terminal domain of ligase-like"/>
    <property type="match status" value="1"/>
</dbReference>
<dbReference type="PANTHER" id="PTHR43272:SF11">
    <property type="entry name" value="AMP-DEPENDENT SYNTHETASE_LIGASE DOMAIN-CONTAINING PROTEIN"/>
    <property type="match status" value="1"/>
</dbReference>
<dbReference type="Pfam" id="PF00501">
    <property type="entry name" value="AMP-binding"/>
    <property type="match status" value="1"/>
</dbReference>
<evidence type="ECO:0000256" key="1">
    <source>
        <dbReference type="SAM" id="Phobius"/>
    </source>
</evidence>
<reference evidence="3 4" key="1">
    <citation type="submission" date="2017-05" db="EMBL/GenBank/DDBJ databases">
        <title>Draft genome sequence of Elsinoe australis.</title>
        <authorList>
            <person name="Cheng Q."/>
        </authorList>
    </citation>
    <scope>NUCLEOTIDE SEQUENCE [LARGE SCALE GENOMIC DNA]</scope>
    <source>
        <strain evidence="3 4">NL1</strain>
    </source>
</reference>
<proteinExistence type="predicted"/>
<dbReference type="GO" id="GO:0004467">
    <property type="term" value="F:long-chain fatty acid-CoA ligase activity"/>
    <property type="evidence" value="ECO:0007669"/>
    <property type="project" value="TreeGrafter"/>
</dbReference>
<dbReference type="STRING" id="40998.A0A2P7YKX9"/>
<dbReference type="EMBL" id="NHZQ01000419">
    <property type="protein sequence ID" value="PSK36594.1"/>
    <property type="molecule type" value="Genomic_DNA"/>
</dbReference>
<feature type="domain" description="AMP-dependent synthetase/ligase" evidence="2">
    <location>
        <begin position="132"/>
        <end position="529"/>
    </location>
</feature>
<evidence type="ECO:0000313" key="3">
    <source>
        <dbReference type="EMBL" id="PSK36594.1"/>
    </source>
</evidence>
<name>A0A2P7YKX9_9PEZI</name>
<dbReference type="Proteomes" id="UP000243723">
    <property type="component" value="Unassembled WGS sequence"/>
</dbReference>
<evidence type="ECO:0000259" key="2">
    <source>
        <dbReference type="Pfam" id="PF00501"/>
    </source>
</evidence>
<dbReference type="GO" id="GO:0005783">
    <property type="term" value="C:endoplasmic reticulum"/>
    <property type="evidence" value="ECO:0007669"/>
    <property type="project" value="TreeGrafter"/>
</dbReference>
<dbReference type="AlphaFoldDB" id="A0A2P7YKX9"/>
<keyword evidence="4" id="KW-1185">Reference proteome</keyword>
<dbReference type="GO" id="GO:0016020">
    <property type="term" value="C:membrane"/>
    <property type="evidence" value="ECO:0007669"/>
    <property type="project" value="TreeGrafter"/>
</dbReference>
<dbReference type="InterPro" id="IPR000873">
    <property type="entry name" value="AMP-dep_synth/lig_dom"/>
</dbReference>
<dbReference type="PANTHER" id="PTHR43272">
    <property type="entry name" value="LONG-CHAIN-FATTY-ACID--COA LIGASE"/>
    <property type="match status" value="1"/>
</dbReference>
<organism evidence="3 4">
    <name type="scientific">Elsinoe australis</name>
    <dbReference type="NCBI Taxonomy" id="40998"/>
    <lineage>
        <taxon>Eukaryota</taxon>
        <taxon>Fungi</taxon>
        <taxon>Dikarya</taxon>
        <taxon>Ascomycota</taxon>
        <taxon>Pezizomycotina</taxon>
        <taxon>Dothideomycetes</taxon>
        <taxon>Dothideomycetidae</taxon>
        <taxon>Myriangiales</taxon>
        <taxon>Elsinoaceae</taxon>
        <taxon>Elsinoe</taxon>
    </lineage>
</organism>
<keyword evidence="1" id="KW-0472">Membrane</keyword>
<dbReference type="SUPFAM" id="SSF56801">
    <property type="entry name" value="Acetyl-CoA synthetase-like"/>
    <property type="match status" value="1"/>
</dbReference>
<accession>A0A2P7YKX9</accession>
<keyword evidence="1" id="KW-0812">Transmembrane</keyword>
<feature type="transmembrane region" description="Helical" evidence="1">
    <location>
        <begin position="12"/>
        <end position="39"/>
    </location>
</feature>
<dbReference type="InterPro" id="IPR042099">
    <property type="entry name" value="ANL_N_sf"/>
</dbReference>
<protein>
    <recommendedName>
        <fullName evidence="2">AMP-dependent synthetase/ligase domain-containing protein</fullName>
    </recommendedName>
</protein>